<dbReference type="RefSeq" id="XP_022252338.1">
    <property type="nucleotide sequence ID" value="XM_022396630.1"/>
</dbReference>
<gene>
    <name evidence="7 8" type="primary">LOC106468288</name>
</gene>
<evidence type="ECO:0000313" key="6">
    <source>
        <dbReference type="Proteomes" id="UP000694941"/>
    </source>
</evidence>
<dbReference type="Gene3D" id="3.40.50.150">
    <property type="entry name" value="Vaccinia Virus protein VP39"/>
    <property type="match status" value="1"/>
</dbReference>
<dbReference type="PANTHER" id="PTHR12303:SF6">
    <property type="entry name" value="CARNOSINE N-METHYLTRANSFERASE"/>
    <property type="match status" value="1"/>
</dbReference>
<dbReference type="Proteomes" id="UP000694941">
    <property type="component" value="Unplaced"/>
</dbReference>
<evidence type="ECO:0000313" key="7">
    <source>
        <dbReference type="RefSeq" id="XP_022252337.1"/>
    </source>
</evidence>
<dbReference type="GeneID" id="106468288"/>
<comment type="similarity">
    <text evidence="1">Belongs to the carnosine N-methyltransferase family.</text>
</comment>
<proteinExistence type="inferred from homology"/>
<evidence type="ECO:0000256" key="5">
    <source>
        <dbReference type="ARBA" id="ARBA00022691"/>
    </source>
</evidence>
<keyword evidence="3" id="KW-0489">Methyltransferase</keyword>
<dbReference type="Pfam" id="PF07942">
    <property type="entry name" value="CARME"/>
    <property type="match status" value="1"/>
</dbReference>
<dbReference type="EC" id="2.1.1.22" evidence="2"/>
<evidence type="ECO:0000313" key="8">
    <source>
        <dbReference type="RefSeq" id="XP_022252338.1"/>
    </source>
</evidence>
<dbReference type="InterPro" id="IPR012901">
    <property type="entry name" value="CARME"/>
</dbReference>
<organism evidence="6 7">
    <name type="scientific">Limulus polyphemus</name>
    <name type="common">Atlantic horseshoe crab</name>
    <dbReference type="NCBI Taxonomy" id="6850"/>
    <lineage>
        <taxon>Eukaryota</taxon>
        <taxon>Metazoa</taxon>
        <taxon>Ecdysozoa</taxon>
        <taxon>Arthropoda</taxon>
        <taxon>Chelicerata</taxon>
        <taxon>Merostomata</taxon>
        <taxon>Xiphosura</taxon>
        <taxon>Limulidae</taxon>
        <taxon>Limulus</taxon>
    </lineage>
</organism>
<dbReference type="SUPFAM" id="SSF53335">
    <property type="entry name" value="S-adenosyl-L-methionine-dependent methyltransferases"/>
    <property type="match status" value="1"/>
</dbReference>
<evidence type="ECO:0000256" key="4">
    <source>
        <dbReference type="ARBA" id="ARBA00022679"/>
    </source>
</evidence>
<dbReference type="PANTHER" id="PTHR12303">
    <property type="entry name" value="CARNOSINE N-METHYLTRANSFERASE"/>
    <property type="match status" value="1"/>
</dbReference>
<protein>
    <recommendedName>
        <fullName evidence="2">carnosine N-methyltransferase</fullName>
        <ecNumber evidence="2">2.1.1.22</ecNumber>
    </recommendedName>
</protein>
<evidence type="ECO:0000256" key="2">
    <source>
        <dbReference type="ARBA" id="ARBA00012003"/>
    </source>
</evidence>
<evidence type="ECO:0000256" key="3">
    <source>
        <dbReference type="ARBA" id="ARBA00022603"/>
    </source>
</evidence>
<reference evidence="7 8" key="1">
    <citation type="submission" date="2025-05" db="UniProtKB">
        <authorList>
            <consortium name="RefSeq"/>
        </authorList>
    </citation>
    <scope>IDENTIFICATION</scope>
    <source>
        <tissue evidence="7 8">Muscle</tissue>
    </source>
</reference>
<accession>A0ABM1T8Y1</accession>
<dbReference type="SMART" id="SM01296">
    <property type="entry name" value="N2227"/>
    <property type="match status" value="1"/>
</dbReference>
<dbReference type="RefSeq" id="XP_022252337.1">
    <property type="nucleotide sequence ID" value="XM_022396629.1"/>
</dbReference>
<sequence length="366" mass="42781">MAEVVCRDLVEEENEDRKHFKRILNAFRCYRINSLQRLYKTSVYFETLPVAHQYVLKSYKQHLDKIRKCIDQNNEVIKLIINDVAHMFENTDHTADVQKTSCDANVKFSDMDKVQSLLRQFVREWSIEGEQERKACFKPILDELTYIFPEDQCNPQEIQVLVPGAGLGRLAYEIARHGYTCQGNEFSLFMLFASNYILNKCKGINLHCIHPWIHQSCNHFSSNDQTRPAYFPDVNPSDIPSQVDFSMAAGDFLQVYTEPGTWDCIVTCFFLDTANNIVSYIETIYHILRRGGYWINLGPLLYHYADLPDENSIEPSYEDVKKVILSYNFDILKEQTGLKTPYTQNPRSMMFHEYRSVFFVCKKIES</sequence>
<keyword evidence="5" id="KW-0949">S-adenosyl-L-methionine</keyword>
<keyword evidence="6" id="KW-1185">Reference proteome</keyword>
<dbReference type="InterPro" id="IPR029063">
    <property type="entry name" value="SAM-dependent_MTases_sf"/>
</dbReference>
<name>A0ABM1T8Y1_LIMPO</name>
<keyword evidence="4" id="KW-0808">Transferase</keyword>
<evidence type="ECO:0000256" key="1">
    <source>
        <dbReference type="ARBA" id="ARBA00010086"/>
    </source>
</evidence>